<comment type="caution">
    <text evidence="1">The sequence shown here is derived from an EMBL/GenBank/DDBJ whole genome shotgun (WGS) entry which is preliminary data.</text>
</comment>
<dbReference type="Proteomes" id="UP000316095">
    <property type="component" value="Unassembled WGS sequence"/>
</dbReference>
<evidence type="ECO:0000313" key="1">
    <source>
        <dbReference type="EMBL" id="TWT64398.1"/>
    </source>
</evidence>
<dbReference type="AlphaFoldDB" id="A0A5C5XNV2"/>
<accession>A0A5C5XNV2</accession>
<dbReference type="EMBL" id="SJPG01000001">
    <property type="protein sequence ID" value="TWT64398.1"/>
    <property type="molecule type" value="Genomic_DNA"/>
</dbReference>
<proteinExistence type="predicted"/>
<protein>
    <submittedName>
        <fullName evidence="1">Uncharacterized protein</fullName>
    </submittedName>
</protein>
<reference evidence="1 2" key="1">
    <citation type="submission" date="2019-02" db="EMBL/GenBank/DDBJ databases">
        <title>Deep-cultivation of Planctomycetes and their phenomic and genomic characterization uncovers novel biology.</title>
        <authorList>
            <person name="Wiegand S."/>
            <person name="Jogler M."/>
            <person name="Boedeker C."/>
            <person name="Pinto D."/>
            <person name="Vollmers J."/>
            <person name="Rivas-Marin E."/>
            <person name="Kohn T."/>
            <person name="Peeters S.H."/>
            <person name="Heuer A."/>
            <person name="Rast P."/>
            <person name="Oberbeckmann S."/>
            <person name="Bunk B."/>
            <person name="Jeske O."/>
            <person name="Meyerdierks A."/>
            <person name="Storesund J.E."/>
            <person name="Kallscheuer N."/>
            <person name="Luecker S."/>
            <person name="Lage O.M."/>
            <person name="Pohl T."/>
            <person name="Merkel B.J."/>
            <person name="Hornburger P."/>
            <person name="Mueller R.-W."/>
            <person name="Bruemmer F."/>
            <person name="Labrenz M."/>
            <person name="Spormann A.M."/>
            <person name="Op Den Camp H."/>
            <person name="Overmann J."/>
            <person name="Amann R."/>
            <person name="Jetten M.S.M."/>
            <person name="Mascher T."/>
            <person name="Medema M.H."/>
            <person name="Devos D.P."/>
            <person name="Kaster A.-K."/>
            <person name="Ovreas L."/>
            <person name="Rohde M."/>
            <person name="Galperin M.Y."/>
            <person name="Jogler C."/>
        </authorList>
    </citation>
    <scope>NUCLEOTIDE SEQUENCE [LARGE SCALE GENOMIC DNA]</scope>
    <source>
        <strain evidence="1 2">Pan54</strain>
    </source>
</reference>
<sequence>MSETLTSKIERMLNDEGHVQGVVRRDVPMLCADWGAKDEDALVHTLGVNLLAALGRSFGEVGVSEFPVPRAQQWQRKLVRVDSAWFSYETRKPTLLAEFERFSRETAIEKLTNLCVAAHGCDAVPEVLLLCLWSTDGKSVEAPWLKPNEPLSVPGGPPVTKPTESNVFIVHAVFGRRGEQLHFLRFRRLT</sequence>
<organism evidence="1 2">
    <name type="scientific">Rubinisphaera italica</name>
    <dbReference type="NCBI Taxonomy" id="2527969"/>
    <lineage>
        <taxon>Bacteria</taxon>
        <taxon>Pseudomonadati</taxon>
        <taxon>Planctomycetota</taxon>
        <taxon>Planctomycetia</taxon>
        <taxon>Planctomycetales</taxon>
        <taxon>Planctomycetaceae</taxon>
        <taxon>Rubinisphaera</taxon>
    </lineage>
</organism>
<evidence type="ECO:0000313" key="2">
    <source>
        <dbReference type="Proteomes" id="UP000316095"/>
    </source>
</evidence>
<name>A0A5C5XNV2_9PLAN</name>
<keyword evidence="2" id="KW-1185">Reference proteome</keyword>
<gene>
    <name evidence="1" type="ORF">Pan54_51600</name>
</gene>